<dbReference type="EMBL" id="SJPN01000018">
    <property type="protein sequence ID" value="TWT91258.1"/>
    <property type="molecule type" value="Genomic_DNA"/>
</dbReference>
<feature type="transmembrane region" description="Helical" evidence="1">
    <location>
        <begin position="168"/>
        <end position="189"/>
    </location>
</feature>
<sequence>MRLKEPSQVDRRIPILVAVSALMLLLVLSINGGTLVVGAEADATSADATSADATSADAMELPESLQPKDFDATDIAVANSWAESLHLADWLGPLAPLALSPFFGITCLSGLALWGPEWIKNNALLGSTGPLQNEVLFGVFLVLTVLTSLPRLTKVSKPFAQAVDQLETYSVIVILLVIKFLADSGAAHSGNAGEVAMVQLGVLSFTVETLLAFAMVVNVIVINCVKFFFELLVWLTPIPFLDAVFEVCNKALCGLLMAVYAFSPTIATVINLIVLVLAAIILRWTGRRMRFYRTIFLDPVIARVWRSYACPDLRLSGGKGIVVFPKDSGAGLVAKSRWRLFVDDDGWVMRPTGWLPGEDVRISSDCRPMLTRGWFMHGLSAKLADGTPVVLNFSRRFDGQWEILVQQGRFELGDEAQEPLDRGSAAAEFA</sequence>
<name>A0A5C5ZW39_9BACT</name>
<feature type="transmembrane region" description="Helical" evidence="1">
    <location>
        <begin position="135"/>
        <end position="153"/>
    </location>
</feature>
<comment type="caution">
    <text evidence="2">The sequence shown here is derived from an EMBL/GenBank/DDBJ whole genome shotgun (WGS) entry which is preliminary data.</text>
</comment>
<proteinExistence type="predicted"/>
<dbReference type="RefSeq" id="WP_146523560.1">
    <property type="nucleotide sequence ID" value="NZ_CP151726.1"/>
</dbReference>
<keyword evidence="1" id="KW-0812">Transmembrane</keyword>
<protein>
    <submittedName>
        <fullName evidence="2">Uncharacterized protein</fullName>
    </submittedName>
</protein>
<dbReference type="Proteomes" id="UP000320176">
    <property type="component" value="Unassembled WGS sequence"/>
</dbReference>
<dbReference type="OrthoDB" id="292498at2"/>
<evidence type="ECO:0000256" key="1">
    <source>
        <dbReference type="SAM" id="Phobius"/>
    </source>
</evidence>
<organism evidence="2 3">
    <name type="scientific">Stieleria varia</name>
    <dbReference type="NCBI Taxonomy" id="2528005"/>
    <lineage>
        <taxon>Bacteria</taxon>
        <taxon>Pseudomonadati</taxon>
        <taxon>Planctomycetota</taxon>
        <taxon>Planctomycetia</taxon>
        <taxon>Pirellulales</taxon>
        <taxon>Pirellulaceae</taxon>
        <taxon>Stieleria</taxon>
    </lineage>
</organism>
<accession>A0A5C5ZW39</accession>
<gene>
    <name evidence="2" type="ORF">Pla52n_66700</name>
</gene>
<reference evidence="2 3" key="1">
    <citation type="submission" date="2019-02" db="EMBL/GenBank/DDBJ databases">
        <title>Deep-cultivation of Planctomycetes and their phenomic and genomic characterization uncovers novel biology.</title>
        <authorList>
            <person name="Wiegand S."/>
            <person name="Jogler M."/>
            <person name="Boedeker C."/>
            <person name="Pinto D."/>
            <person name="Vollmers J."/>
            <person name="Rivas-Marin E."/>
            <person name="Kohn T."/>
            <person name="Peeters S.H."/>
            <person name="Heuer A."/>
            <person name="Rast P."/>
            <person name="Oberbeckmann S."/>
            <person name="Bunk B."/>
            <person name="Jeske O."/>
            <person name="Meyerdierks A."/>
            <person name="Storesund J.E."/>
            <person name="Kallscheuer N."/>
            <person name="Luecker S."/>
            <person name="Lage O.M."/>
            <person name="Pohl T."/>
            <person name="Merkel B.J."/>
            <person name="Hornburger P."/>
            <person name="Mueller R.-W."/>
            <person name="Bruemmer F."/>
            <person name="Labrenz M."/>
            <person name="Spormann A.M."/>
            <person name="Op Den Camp H."/>
            <person name="Overmann J."/>
            <person name="Amann R."/>
            <person name="Jetten M.S.M."/>
            <person name="Mascher T."/>
            <person name="Medema M.H."/>
            <person name="Devos D.P."/>
            <person name="Kaster A.-K."/>
            <person name="Ovreas L."/>
            <person name="Rohde M."/>
            <person name="Galperin M.Y."/>
            <person name="Jogler C."/>
        </authorList>
    </citation>
    <scope>NUCLEOTIDE SEQUENCE [LARGE SCALE GENOMIC DNA]</scope>
    <source>
        <strain evidence="2 3">Pla52n</strain>
    </source>
</reference>
<keyword evidence="1" id="KW-1133">Transmembrane helix</keyword>
<dbReference type="AlphaFoldDB" id="A0A5C5ZW39"/>
<keyword evidence="1" id="KW-0472">Membrane</keyword>
<evidence type="ECO:0000313" key="3">
    <source>
        <dbReference type="Proteomes" id="UP000320176"/>
    </source>
</evidence>
<evidence type="ECO:0000313" key="2">
    <source>
        <dbReference type="EMBL" id="TWT91258.1"/>
    </source>
</evidence>
<feature type="transmembrane region" description="Helical" evidence="1">
    <location>
        <begin position="12"/>
        <end position="30"/>
    </location>
</feature>
<feature type="transmembrane region" description="Helical" evidence="1">
    <location>
        <begin position="94"/>
        <end position="114"/>
    </location>
</feature>
<feature type="transmembrane region" description="Helical" evidence="1">
    <location>
        <begin position="210"/>
        <end position="235"/>
    </location>
</feature>
<keyword evidence="3" id="KW-1185">Reference proteome</keyword>
<feature type="transmembrane region" description="Helical" evidence="1">
    <location>
        <begin position="255"/>
        <end position="282"/>
    </location>
</feature>